<dbReference type="EMBL" id="CP011312">
    <property type="protein sequence ID" value="AKE41090.1"/>
    <property type="molecule type" value="Genomic_DNA"/>
</dbReference>
<organism evidence="1 2">
    <name type="scientific">Corynebacterium kutscheri</name>
    <dbReference type="NCBI Taxonomy" id="35755"/>
    <lineage>
        <taxon>Bacteria</taxon>
        <taxon>Bacillati</taxon>
        <taxon>Actinomycetota</taxon>
        <taxon>Actinomycetes</taxon>
        <taxon>Mycobacteriales</taxon>
        <taxon>Corynebacteriaceae</taxon>
        <taxon>Corynebacterium</taxon>
    </lineage>
</organism>
<evidence type="ECO:0000313" key="2">
    <source>
        <dbReference type="Proteomes" id="UP000033457"/>
    </source>
</evidence>
<dbReference type="AlphaFoldDB" id="A0A0F6R047"/>
<dbReference type="HOGENOM" id="CLU_1737471_0_0_11"/>
<dbReference type="KEGG" id="cku:UL82_04465"/>
<sequence length="150" mass="16951">MNHVDWIGDVTENESVRAVAIKAGIPQRTLAGQVEKNHITAENVIAIAIAYNHHPVGALVDTGYLEEKWAQQIDPMRALREVSEDDLADETLRRMKLGLTTGSALDMPLDELITLRRQELGNYIDHRLQQALKQQNHIDDLAKRRHTTSK</sequence>
<dbReference type="Proteomes" id="UP000033457">
    <property type="component" value="Chromosome"/>
</dbReference>
<dbReference type="STRING" id="35755.UL82_04465"/>
<dbReference type="RefSeq" id="WP_052735874.1">
    <property type="nucleotide sequence ID" value="NZ_CP011312.1"/>
</dbReference>
<reference evidence="1 2" key="1">
    <citation type="journal article" date="2015" name="Genome Announc.">
        <title>Complete Genome Sequence of Corynebacterium kutscheri DSM 20755, a Corynebacterial Type Strain with Remarkably Low G+C Content of Chromosomal DNA.</title>
        <authorList>
            <person name="Ruckert C."/>
            <person name="Albersmeier A."/>
            <person name="Winkler A."/>
            <person name="Tauch A."/>
        </authorList>
    </citation>
    <scope>NUCLEOTIDE SEQUENCE [LARGE SCALE GENOMIC DNA]</scope>
    <source>
        <strain evidence="1 2">DSM 20755</strain>
    </source>
</reference>
<accession>A0A0F6R047</accession>
<keyword evidence="2" id="KW-1185">Reference proteome</keyword>
<name>A0A0F6R047_9CORY</name>
<dbReference type="OrthoDB" id="4485755at2"/>
<proteinExistence type="predicted"/>
<gene>
    <name evidence="1" type="ORF">UL82_04465</name>
</gene>
<evidence type="ECO:0000313" key="1">
    <source>
        <dbReference type="EMBL" id="AKE41090.1"/>
    </source>
</evidence>
<protein>
    <submittedName>
        <fullName evidence="1">Uncharacterized protein</fullName>
    </submittedName>
</protein>